<accession>A0ABW3FMN6</accession>
<reference evidence="2" key="1">
    <citation type="journal article" date="2019" name="Int. J. Syst. Evol. Microbiol.">
        <title>The Global Catalogue of Microorganisms (GCM) 10K type strain sequencing project: providing services to taxonomists for standard genome sequencing and annotation.</title>
        <authorList>
            <consortium name="The Broad Institute Genomics Platform"/>
            <consortium name="The Broad Institute Genome Sequencing Center for Infectious Disease"/>
            <person name="Wu L."/>
            <person name="Ma J."/>
        </authorList>
    </citation>
    <scope>NUCLEOTIDE SEQUENCE [LARGE SCALE GENOMIC DNA]</scope>
    <source>
        <strain evidence="2">CCUG 56401</strain>
    </source>
</reference>
<dbReference type="RefSeq" id="WP_345601386.1">
    <property type="nucleotide sequence ID" value="NZ_BAABLT010000033.1"/>
</dbReference>
<dbReference type="Proteomes" id="UP001597018">
    <property type="component" value="Unassembled WGS sequence"/>
</dbReference>
<evidence type="ECO:0000313" key="2">
    <source>
        <dbReference type="Proteomes" id="UP001597018"/>
    </source>
</evidence>
<gene>
    <name evidence="1" type="ORF">ACFQ16_04805</name>
</gene>
<dbReference type="EMBL" id="JBHTIW010000002">
    <property type="protein sequence ID" value="MFD0919058.1"/>
    <property type="molecule type" value="Genomic_DNA"/>
</dbReference>
<keyword evidence="2" id="KW-1185">Reference proteome</keyword>
<proteinExistence type="predicted"/>
<sequence>MMISADAHADVAHSESMKGDNETATVYALLAIASAIERLAEVIENKE</sequence>
<protein>
    <submittedName>
        <fullName evidence="1">Uncharacterized protein</fullName>
    </submittedName>
</protein>
<name>A0ABW3FMN6_9PSEU</name>
<comment type="caution">
    <text evidence="1">The sequence shown here is derived from an EMBL/GenBank/DDBJ whole genome shotgun (WGS) entry which is preliminary data.</text>
</comment>
<organism evidence="1 2">
    <name type="scientific">Saccharopolyspora rosea</name>
    <dbReference type="NCBI Taxonomy" id="524884"/>
    <lineage>
        <taxon>Bacteria</taxon>
        <taxon>Bacillati</taxon>
        <taxon>Actinomycetota</taxon>
        <taxon>Actinomycetes</taxon>
        <taxon>Pseudonocardiales</taxon>
        <taxon>Pseudonocardiaceae</taxon>
        <taxon>Saccharopolyspora</taxon>
    </lineage>
</organism>
<evidence type="ECO:0000313" key="1">
    <source>
        <dbReference type="EMBL" id="MFD0919058.1"/>
    </source>
</evidence>